<sequence length="61" mass="6894">NIYTTVQVSCEYGRVISSDGVQTLTDLVYNISWAFFDVYETPKDIDRDIFNSVSGCPFGFV</sequence>
<dbReference type="EMBL" id="JASPKZ010006815">
    <property type="protein sequence ID" value="KAJ9587009.1"/>
    <property type="molecule type" value="Genomic_DNA"/>
</dbReference>
<feature type="non-terminal residue" evidence="1">
    <location>
        <position position="61"/>
    </location>
</feature>
<feature type="non-terminal residue" evidence="1">
    <location>
        <position position="1"/>
    </location>
</feature>
<name>A0AAD8EEK4_DIPPU</name>
<accession>A0AAD8EEK4</accession>
<gene>
    <name evidence="1" type="ORF">L9F63_019399</name>
</gene>
<keyword evidence="2" id="KW-1185">Reference proteome</keyword>
<dbReference type="AlphaFoldDB" id="A0AAD8EEK4"/>
<evidence type="ECO:0000313" key="1">
    <source>
        <dbReference type="EMBL" id="KAJ9587009.1"/>
    </source>
</evidence>
<organism evidence="1 2">
    <name type="scientific">Diploptera punctata</name>
    <name type="common">Pacific beetle cockroach</name>
    <dbReference type="NCBI Taxonomy" id="6984"/>
    <lineage>
        <taxon>Eukaryota</taxon>
        <taxon>Metazoa</taxon>
        <taxon>Ecdysozoa</taxon>
        <taxon>Arthropoda</taxon>
        <taxon>Hexapoda</taxon>
        <taxon>Insecta</taxon>
        <taxon>Pterygota</taxon>
        <taxon>Neoptera</taxon>
        <taxon>Polyneoptera</taxon>
        <taxon>Dictyoptera</taxon>
        <taxon>Blattodea</taxon>
        <taxon>Blaberoidea</taxon>
        <taxon>Blaberidae</taxon>
        <taxon>Diplopterinae</taxon>
        <taxon>Diploptera</taxon>
    </lineage>
</organism>
<reference evidence="1" key="1">
    <citation type="journal article" date="2023" name="IScience">
        <title>Live-bearing cockroach genome reveals convergent evolutionary mechanisms linked to viviparity in insects and beyond.</title>
        <authorList>
            <person name="Fouks B."/>
            <person name="Harrison M.C."/>
            <person name="Mikhailova A.A."/>
            <person name="Marchal E."/>
            <person name="English S."/>
            <person name="Carruthers M."/>
            <person name="Jennings E.C."/>
            <person name="Chiamaka E.L."/>
            <person name="Frigard R.A."/>
            <person name="Pippel M."/>
            <person name="Attardo G.M."/>
            <person name="Benoit J.B."/>
            <person name="Bornberg-Bauer E."/>
            <person name="Tobe S.S."/>
        </authorList>
    </citation>
    <scope>NUCLEOTIDE SEQUENCE</scope>
    <source>
        <strain evidence="1">Stay&amp;Tobe</strain>
    </source>
</reference>
<protein>
    <submittedName>
        <fullName evidence="1">Uncharacterized protein</fullName>
    </submittedName>
</protein>
<proteinExistence type="predicted"/>
<reference evidence="1" key="2">
    <citation type="submission" date="2023-05" db="EMBL/GenBank/DDBJ databases">
        <authorList>
            <person name="Fouks B."/>
        </authorList>
    </citation>
    <scope>NUCLEOTIDE SEQUENCE</scope>
    <source>
        <strain evidence="1">Stay&amp;Tobe</strain>
        <tissue evidence="1">Testes</tissue>
    </source>
</reference>
<dbReference type="Proteomes" id="UP001233999">
    <property type="component" value="Unassembled WGS sequence"/>
</dbReference>
<comment type="caution">
    <text evidence="1">The sequence shown here is derived from an EMBL/GenBank/DDBJ whole genome shotgun (WGS) entry which is preliminary data.</text>
</comment>
<evidence type="ECO:0000313" key="2">
    <source>
        <dbReference type="Proteomes" id="UP001233999"/>
    </source>
</evidence>